<name>A0AC34FEY9_9BILA</name>
<dbReference type="Proteomes" id="UP000887579">
    <property type="component" value="Unplaced"/>
</dbReference>
<proteinExistence type="predicted"/>
<evidence type="ECO:0000313" key="1">
    <source>
        <dbReference type="Proteomes" id="UP000887579"/>
    </source>
</evidence>
<sequence>MVPMEHTEKGTKIKLKPKRLRIVPGMIRKSFRRAAKSPNVDVVNETDEMDLTEIKTSDNELLSPETIVPARRRSSNLSIESAPIPGSKSTTPSVISCHSFQPVFIDFGDNKKPDLYAVKQASESSESPPSPNIVFPPPPLSTPPPPPIPVPLQEESQAVSQQSSTPPKDPSPPKLRGSTESTPTQKNSKSDIFEKQSSL</sequence>
<dbReference type="WBParaSite" id="ES5_v2.g15425.t1">
    <property type="protein sequence ID" value="ES5_v2.g15425.t1"/>
    <property type="gene ID" value="ES5_v2.g15425"/>
</dbReference>
<protein>
    <submittedName>
        <fullName evidence="2">Uncharacterized protein</fullName>
    </submittedName>
</protein>
<accession>A0AC34FEY9</accession>
<reference evidence="2" key="1">
    <citation type="submission" date="2022-11" db="UniProtKB">
        <authorList>
            <consortium name="WormBaseParasite"/>
        </authorList>
    </citation>
    <scope>IDENTIFICATION</scope>
</reference>
<evidence type="ECO:0000313" key="2">
    <source>
        <dbReference type="WBParaSite" id="ES5_v2.g15425.t1"/>
    </source>
</evidence>
<organism evidence="1 2">
    <name type="scientific">Panagrolaimus sp. ES5</name>
    <dbReference type="NCBI Taxonomy" id="591445"/>
    <lineage>
        <taxon>Eukaryota</taxon>
        <taxon>Metazoa</taxon>
        <taxon>Ecdysozoa</taxon>
        <taxon>Nematoda</taxon>
        <taxon>Chromadorea</taxon>
        <taxon>Rhabditida</taxon>
        <taxon>Tylenchina</taxon>
        <taxon>Panagrolaimomorpha</taxon>
        <taxon>Panagrolaimoidea</taxon>
        <taxon>Panagrolaimidae</taxon>
        <taxon>Panagrolaimus</taxon>
    </lineage>
</organism>